<evidence type="ECO:0000313" key="9">
    <source>
        <dbReference type="Proteomes" id="UP000007844"/>
    </source>
</evidence>
<keyword evidence="9" id="KW-1185">Reference proteome</keyword>
<dbReference type="InterPro" id="IPR027417">
    <property type="entry name" value="P-loop_NTPase"/>
</dbReference>
<feature type="region of interest" description="Disordered" evidence="7">
    <location>
        <begin position="1"/>
        <end position="29"/>
    </location>
</feature>
<keyword evidence="4 6" id="KW-0408">Iron</keyword>
<name>F3Z2B1_DESAF</name>
<evidence type="ECO:0000256" key="5">
    <source>
        <dbReference type="ARBA" id="ARBA00023014"/>
    </source>
</evidence>
<dbReference type="Proteomes" id="UP000007844">
    <property type="component" value="Chromosome"/>
</dbReference>
<dbReference type="PANTHER" id="PTHR23264:SF19">
    <property type="entry name" value="CYTOSOLIC FE-S CLUSTER ASSEMBLY FACTOR NUBP2"/>
    <property type="match status" value="1"/>
</dbReference>
<dbReference type="GO" id="GO:0140663">
    <property type="term" value="F:ATP-dependent FeS chaperone activity"/>
    <property type="evidence" value="ECO:0007669"/>
    <property type="project" value="InterPro"/>
</dbReference>
<evidence type="ECO:0000256" key="6">
    <source>
        <dbReference type="HAMAP-Rule" id="MF_02040"/>
    </source>
</evidence>
<dbReference type="GO" id="GO:0046872">
    <property type="term" value="F:metal ion binding"/>
    <property type="evidence" value="ECO:0007669"/>
    <property type="project" value="UniProtKB-KW"/>
</dbReference>
<dbReference type="PANTHER" id="PTHR23264">
    <property type="entry name" value="NUCLEOTIDE-BINDING PROTEIN NBP35 YEAST -RELATED"/>
    <property type="match status" value="1"/>
</dbReference>
<dbReference type="GO" id="GO:0005524">
    <property type="term" value="F:ATP binding"/>
    <property type="evidence" value="ECO:0007669"/>
    <property type="project" value="UniProtKB-UniRule"/>
</dbReference>
<evidence type="ECO:0000313" key="8">
    <source>
        <dbReference type="EMBL" id="EGJ50151.1"/>
    </source>
</evidence>
<dbReference type="AlphaFoldDB" id="F3Z2B1"/>
<evidence type="ECO:0000256" key="7">
    <source>
        <dbReference type="SAM" id="MobiDB-lite"/>
    </source>
</evidence>
<dbReference type="InterPro" id="IPR019591">
    <property type="entry name" value="Mrp/NBP35_ATP-bd"/>
</dbReference>
<dbReference type="CDD" id="cd02037">
    <property type="entry name" value="Mrp_NBP35"/>
    <property type="match status" value="1"/>
</dbReference>
<feature type="compositionally biased region" description="Low complexity" evidence="7">
    <location>
        <begin position="1"/>
        <end position="16"/>
    </location>
</feature>
<evidence type="ECO:0000256" key="2">
    <source>
        <dbReference type="ARBA" id="ARBA00022741"/>
    </source>
</evidence>
<organism evidence="8 9">
    <name type="scientific">Desulfocurvibacter africanus subsp. africanus str. Walvis Bay</name>
    <dbReference type="NCBI Taxonomy" id="690850"/>
    <lineage>
        <taxon>Bacteria</taxon>
        <taxon>Pseudomonadati</taxon>
        <taxon>Thermodesulfobacteriota</taxon>
        <taxon>Desulfovibrionia</taxon>
        <taxon>Desulfovibrionales</taxon>
        <taxon>Desulfovibrionaceae</taxon>
        <taxon>Desulfocurvibacter</taxon>
    </lineage>
</organism>
<dbReference type="RefSeq" id="WP_014259909.1">
    <property type="nucleotide sequence ID" value="NC_016629.1"/>
</dbReference>
<gene>
    <name evidence="8" type="ORF">Desaf_1818</name>
</gene>
<dbReference type="KEGG" id="daf:Desaf_1818"/>
<keyword evidence="1 6" id="KW-0479">Metal-binding</keyword>
<dbReference type="GO" id="GO:0051536">
    <property type="term" value="F:iron-sulfur cluster binding"/>
    <property type="evidence" value="ECO:0007669"/>
    <property type="project" value="UniProtKB-UniRule"/>
</dbReference>
<dbReference type="GO" id="GO:0016226">
    <property type="term" value="P:iron-sulfur cluster assembly"/>
    <property type="evidence" value="ECO:0007669"/>
    <property type="project" value="InterPro"/>
</dbReference>
<feature type="compositionally biased region" description="Basic and acidic residues" evidence="7">
    <location>
        <begin position="18"/>
        <end position="29"/>
    </location>
</feature>
<accession>F3Z2B1</accession>
<evidence type="ECO:0000256" key="1">
    <source>
        <dbReference type="ARBA" id="ARBA00022723"/>
    </source>
</evidence>
<evidence type="ECO:0000256" key="3">
    <source>
        <dbReference type="ARBA" id="ARBA00022840"/>
    </source>
</evidence>
<dbReference type="Pfam" id="PF10609">
    <property type="entry name" value="ParA"/>
    <property type="match status" value="1"/>
</dbReference>
<keyword evidence="5 6" id="KW-0411">Iron-sulfur</keyword>
<sequence>MSNECSSCGENGNCSSQKEGKDCGKKAQSPEDLQLSENLGRITNKIVVMSGKGGVGKSTVAVNIALALALAGKKVGLLDVDVHGPSVPRLLSLSGQQAHIEKDYIEPIPWSKNLWVMSLGFLMPNRDEAVIWRGPVKTGLIRQFLQNVAWGELDFLIVDCPPGTGDEPLTIMQLLGKEAKSVIVTTPQMLAIDDVRRSITFCKRTGSQILGVVENMSGFVCPECGKRHEIFKSGAGERMAKDMSVPFLGRIPVDPELARAGDEGFAYVKVYPDSETSRVMREIVQPMLDLQAVTA</sequence>
<dbReference type="InterPro" id="IPR033756">
    <property type="entry name" value="YlxH/NBP35"/>
</dbReference>
<dbReference type="GO" id="GO:0005829">
    <property type="term" value="C:cytosol"/>
    <property type="evidence" value="ECO:0007669"/>
    <property type="project" value="TreeGrafter"/>
</dbReference>
<comment type="subunit">
    <text evidence="6">Homodimer.</text>
</comment>
<keyword evidence="3 6" id="KW-0067">ATP-binding</keyword>
<dbReference type="SUPFAM" id="SSF52540">
    <property type="entry name" value="P-loop containing nucleoside triphosphate hydrolases"/>
    <property type="match status" value="1"/>
</dbReference>
<comment type="function">
    <text evidence="6">Binds and transfers iron-sulfur (Fe-S) clusters to target apoproteins. Can hydrolyze ATP.</text>
</comment>
<keyword evidence="2 6" id="KW-0547">Nucleotide-binding</keyword>
<dbReference type="PROSITE" id="PS01215">
    <property type="entry name" value="MRP"/>
    <property type="match status" value="1"/>
</dbReference>
<dbReference type="EMBL" id="CP003221">
    <property type="protein sequence ID" value="EGJ50151.1"/>
    <property type="molecule type" value="Genomic_DNA"/>
</dbReference>
<dbReference type="eggNOG" id="COG0489">
    <property type="taxonomic scope" value="Bacteria"/>
</dbReference>
<protein>
    <recommendedName>
        <fullName evidence="6">Iron-sulfur cluster carrier protein</fullName>
    </recommendedName>
</protein>
<dbReference type="InterPro" id="IPR000808">
    <property type="entry name" value="Mrp-like_CS"/>
</dbReference>
<reference evidence="8 9" key="1">
    <citation type="journal article" date="2011" name="J. Bacteriol.">
        <title>Genome sequence of the mercury-methylating and pleomorphic Desulfovibrio africanus Strain Walvis Bay.</title>
        <authorList>
            <person name="Brown S.D."/>
            <person name="Wall J.D."/>
            <person name="Kucken A.M."/>
            <person name="Gilmour C.C."/>
            <person name="Podar M."/>
            <person name="Brandt C.C."/>
            <person name="Teshima H."/>
            <person name="Detter J.C."/>
            <person name="Han C.S."/>
            <person name="Land M.L."/>
            <person name="Lucas S."/>
            <person name="Han J."/>
            <person name="Pennacchio L."/>
            <person name="Nolan M."/>
            <person name="Pitluck S."/>
            <person name="Woyke T."/>
            <person name="Goodwin L."/>
            <person name="Palumbo A.V."/>
            <person name="Elias D.A."/>
        </authorList>
    </citation>
    <scope>NUCLEOTIDE SEQUENCE [LARGE SCALE GENOMIC DNA]</scope>
    <source>
        <strain evidence="8 9">Walvis Bay</strain>
    </source>
</reference>
<dbReference type="HAMAP" id="MF_02040">
    <property type="entry name" value="Mrp_NBP35"/>
    <property type="match status" value="1"/>
</dbReference>
<dbReference type="HOGENOM" id="CLU_024839_0_1_7"/>
<dbReference type="Gene3D" id="3.40.50.300">
    <property type="entry name" value="P-loop containing nucleotide triphosphate hydrolases"/>
    <property type="match status" value="1"/>
</dbReference>
<proteinExistence type="inferred from homology"/>
<evidence type="ECO:0000256" key="4">
    <source>
        <dbReference type="ARBA" id="ARBA00023004"/>
    </source>
</evidence>
<dbReference type="GO" id="GO:0016887">
    <property type="term" value="F:ATP hydrolysis activity"/>
    <property type="evidence" value="ECO:0007669"/>
    <property type="project" value="UniProtKB-UniRule"/>
</dbReference>
<dbReference type="STRING" id="690850.Desaf_1818"/>
<comment type="similarity">
    <text evidence="6">Belongs to the Mrp/NBP35 ATP-binding proteins family.</text>
</comment>
<dbReference type="FunFam" id="3.40.50.300:FF:001119">
    <property type="entry name" value="Iron-sulfur cluster carrier protein"/>
    <property type="match status" value="1"/>
</dbReference>
<feature type="binding site" evidence="6">
    <location>
        <begin position="51"/>
        <end position="58"/>
    </location>
    <ligand>
        <name>ATP</name>
        <dbReference type="ChEBI" id="CHEBI:30616"/>
    </ligand>
</feature>
<keyword evidence="6" id="KW-0378">Hydrolase</keyword>